<keyword evidence="6" id="KW-1185">Reference proteome</keyword>
<name>A0ABT3GGP7_9BACT</name>
<evidence type="ECO:0000313" key="6">
    <source>
        <dbReference type="Proteomes" id="UP001320876"/>
    </source>
</evidence>
<dbReference type="Gene3D" id="2.120.10.30">
    <property type="entry name" value="TolB, C-terminal domain"/>
    <property type="match status" value="1"/>
</dbReference>
<dbReference type="InterPro" id="IPR011042">
    <property type="entry name" value="6-blade_b-propeller_TolB-like"/>
</dbReference>
<dbReference type="Proteomes" id="UP001320876">
    <property type="component" value="Unassembled WGS sequence"/>
</dbReference>
<evidence type="ECO:0000256" key="3">
    <source>
        <dbReference type="SAM" id="MobiDB-lite"/>
    </source>
</evidence>
<gene>
    <name evidence="5" type="ORF">OKA05_09480</name>
</gene>
<evidence type="ECO:0000313" key="5">
    <source>
        <dbReference type="EMBL" id="MCW1922781.1"/>
    </source>
</evidence>
<evidence type="ECO:0000259" key="4">
    <source>
        <dbReference type="SMART" id="SM00560"/>
    </source>
</evidence>
<evidence type="ECO:0000256" key="2">
    <source>
        <dbReference type="ARBA" id="ARBA00023157"/>
    </source>
</evidence>
<keyword evidence="2" id="KW-1015">Disulfide bond</keyword>
<dbReference type="InterPro" id="IPR006558">
    <property type="entry name" value="LamG-like"/>
</dbReference>
<evidence type="ECO:0000256" key="1">
    <source>
        <dbReference type="ARBA" id="ARBA00022729"/>
    </source>
</evidence>
<dbReference type="Pfam" id="PF17963">
    <property type="entry name" value="Big_9"/>
    <property type="match status" value="1"/>
</dbReference>
<dbReference type="SUPFAM" id="SSF49899">
    <property type="entry name" value="Concanavalin A-like lectins/glucanases"/>
    <property type="match status" value="1"/>
</dbReference>
<dbReference type="RefSeq" id="WP_264486889.1">
    <property type="nucleotide sequence ID" value="NZ_JAPDDT010000003.1"/>
</dbReference>
<dbReference type="InterPro" id="IPR012938">
    <property type="entry name" value="Glc/Sorbosone_DH"/>
</dbReference>
<dbReference type="EMBL" id="JAPDDT010000003">
    <property type="protein sequence ID" value="MCW1922781.1"/>
    <property type="molecule type" value="Genomic_DNA"/>
</dbReference>
<dbReference type="Gene3D" id="2.60.120.200">
    <property type="match status" value="1"/>
</dbReference>
<dbReference type="InterPro" id="IPR011041">
    <property type="entry name" value="Quinoprot_gluc/sorb_DH_b-prop"/>
</dbReference>
<accession>A0ABT3GGP7</accession>
<comment type="caution">
    <text evidence="5">The sequence shown here is derived from an EMBL/GenBank/DDBJ whole genome shotgun (WGS) entry which is preliminary data.</text>
</comment>
<dbReference type="Pfam" id="PF07995">
    <property type="entry name" value="GSDH"/>
    <property type="match status" value="2"/>
</dbReference>
<protein>
    <submittedName>
        <fullName evidence="5">PQQ-dependent sugar dehydrogenase</fullName>
    </submittedName>
</protein>
<organism evidence="5 6">
    <name type="scientific">Luteolibacter arcticus</name>
    <dbReference type="NCBI Taxonomy" id="1581411"/>
    <lineage>
        <taxon>Bacteria</taxon>
        <taxon>Pseudomonadati</taxon>
        <taxon>Verrucomicrobiota</taxon>
        <taxon>Verrucomicrobiia</taxon>
        <taxon>Verrucomicrobiales</taxon>
        <taxon>Verrucomicrobiaceae</taxon>
        <taxon>Luteolibacter</taxon>
    </lineage>
</organism>
<dbReference type="Pfam" id="PF13385">
    <property type="entry name" value="Laminin_G_3"/>
    <property type="match status" value="1"/>
</dbReference>
<proteinExistence type="predicted"/>
<keyword evidence="1" id="KW-0732">Signal</keyword>
<dbReference type="PANTHER" id="PTHR19328">
    <property type="entry name" value="HEDGEHOG-INTERACTING PROTEIN"/>
    <property type="match status" value="1"/>
</dbReference>
<dbReference type="PANTHER" id="PTHR19328:SF13">
    <property type="entry name" value="HIPL1 PROTEIN"/>
    <property type="match status" value="1"/>
</dbReference>
<dbReference type="SUPFAM" id="SSF50952">
    <property type="entry name" value="Soluble quinoprotein glucose dehydrogenase"/>
    <property type="match status" value="1"/>
</dbReference>
<dbReference type="SMART" id="SM00560">
    <property type="entry name" value="LamGL"/>
    <property type="match status" value="1"/>
</dbReference>
<dbReference type="InterPro" id="IPR013320">
    <property type="entry name" value="ConA-like_dom_sf"/>
</dbReference>
<sequence>MRALTDPLLLAALLWGGQLDAALVGHYKFDENAGATIALNQVAGSSTGAVGSTVTTGAAGIAGNAYRFNNSVAQAGIVDMGDASFFSAIHDSGELTISAWVKTTDTTGNRNTAVFAGDNTVANVYADLGVAAGQAGFPGAASARNRPVGAAAVQQTGIFSLPAVPAVNDGAWHHLVMTVDLSGAQLAVWVDGTLANTQTMAVADFPDFNNFEIGRLGRATPADPFDGFIDDVQVYNEVLSESHVQYLHSHPGLSLSTGLPPMVAADAVTMHHLGSALLDVIGNDEPGVQAATVEILASPSSGTAVPDAKGKILYKHLTGTPATDTFTYRVKGSSGVFSAPATVTVDFSTALRIANTTVQMPAGPPAMSFSVVNAFPGVTFTKPATMESPAGDPNRLFVAERGGRIYVIPDINAASPVKLLYLDLSPVTLDDGNEQGLKGFAFHPDFATNGYVFACYNHLEAGFEYVRVSRFKSDSPATNTPIPVATEEILINQLYLPESGNQPRIHNIAECNFGPDGYLYIGSGDADGHPDPSNNSQRIDKDFWAALLSIDVDLEPEDHTPADGTGGDDANVPPNSHPAVVLHGGFPLYEVPADNPFVGATSFNGLPVNPANVRNEFYAVGLRNPWQFTWDSLNGNLWLGEVGYNTREEINLITKGGNYGWAFLEGDLPTKGVPPAAATLTGPVWQYNHGAGPFQGNAVIGGLVYRGNRYPSLYGKYIFADHLSGNIWSMNAEGGPPVVERIAGESGIASFALDPSDSSLLLLDHGDGVVRRLVGTTTSGGFPQTLSATGVFADLTDLSPNPGVVAYEPNLPFWSDHAIKKRWFAIGNTSDQFTYAAEGPWQSPVGAVFAKHFDLELERGNPATKKRIETRLLVRTAEGVYGVSYRWNEAGTEADLVADEGVSFDLSITDHGNPVVQTWQIPSRSQCNTCHTPQAGHFLSLNTRQLNRPGSLAGTSGNFLTLLGQAGYLDSLPQSPNLLPRHVRPDETAYTLETRVRSYLTVNCSYCHQSGGTGGGDFDLRAPLSLESTGIVNGATSSAGPPYQLIVPGDHDLSVIWNRIATANGFTRMPPLATSQLDQSAIQLLQEWIDDTLPDRQFYDPWRLEQFGTLISQDGDPNEDPDTDGLSNHHEFLTGTDPNSGSSLWNPGLTLGTSSLTFPNLENRKTWLESSTDLQSWSLWNVPGNNGLPVTGPTRTFPRDPSDAHRFFRFQIEEP</sequence>
<reference evidence="5 6" key="1">
    <citation type="submission" date="2022-10" db="EMBL/GenBank/DDBJ databases">
        <title>Luteolibacter arcticus strain CCTCC AB 2014275, whole genome shotgun sequencing project.</title>
        <authorList>
            <person name="Zhao G."/>
            <person name="Shen L."/>
        </authorList>
    </citation>
    <scope>NUCLEOTIDE SEQUENCE [LARGE SCALE GENOMIC DNA]</scope>
    <source>
        <strain evidence="5 6">CCTCC AB 2014275</strain>
    </source>
</reference>
<feature type="region of interest" description="Disordered" evidence="3">
    <location>
        <begin position="1111"/>
        <end position="1143"/>
    </location>
</feature>
<feature type="domain" description="LamG-like jellyroll fold" evidence="4">
    <location>
        <begin position="93"/>
        <end position="242"/>
    </location>
</feature>